<evidence type="ECO:0000313" key="9">
    <source>
        <dbReference type="Proteomes" id="UP001161064"/>
    </source>
</evidence>
<dbReference type="Pfam" id="PF00348">
    <property type="entry name" value="polyprenyl_synt"/>
    <property type="match status" value="1"/>
</dbReference>
<dbReference type="PANTHER" id="PTHR43281:SF1">
    <property type="entry name" value="FARNESYL DIPHOSPHATE SYNTHASE"/>
    <property type="match status" value="1"/>
</dbReference>
<dbReference type="InterPro" id="IPR000092">
    <property type="entry name" value="Polyprenyl_synt"/>
</dbReference>
<evidence type="ECO:0000256" key="4">
    <source>
        <dbReference type="ARBA" id="ARBA00022723"/>
    </source>
</evidence>
<comment type="similarity">
    <text evidence="2 7">Belongs to the FPP/GGPP synthase family.</text>
</comment>
<comment type="caution">
    <text evidence="8">The sequence shown here is derived from an EMBL/GenBank/DDBJ whole genome shotgun (WGS) entry which is preliminary data.</text>
</comment>
<dbReference type="RefSeq" id="WP_284359142.1">
    <property type="nucleotide sequence ID" value="NZ_BPFZ01000003.1"/>
</dbReference>
<evidence type="ECO:0000256" key="2">
    <source>
        <dbReference type="ARBA" id="ARBA00006706"/>
    </source>
</evidence>
<evidence type="ECO:0000256" key="3">
    <source>
        <dbReference type="ARBA" id="ARBA00022679"/>
    </source>
</evidence>
<keyword evidence="4" id="KW-0479">Metal-binding</keyword>
<dbReference type="Proteomes" id="UP001161064">
    <property type="component" value="Unassembled WGS sequence"/>
</dbReference>
<proteinExistence type="inferred from homology"/>
<sequence>MSHTARIERTLEAAVALAHAKDAAPGLAAAIRYAVFPGGARVRPQLCLAVSSACGGACADLADAAAASIELLHCASLVHDDLPCFDDADLRRGKPTVHTKFGVPLALLAGDALIVMAFELLGRAGADHPAALPSLLTTIARGVGAPYGIVAGQAWECEASAPMAAYHQAKTGALFVAATTAGALAAGADPAPWRGLGEGLGAAYQVADDLLDALGDSEESGKTAGRDQAMQRPSAVTSFGVQGAVALLESHLDQAAASIPECEGAKALRETVRVQATRLVPKQLSRTAA</sequence>
<evidence type="ECO:0000256" key="5">
    <source>
        <dbReference type="ARBA" id="ARBA00022842"/>
    </source>
</evidence>
<dbReference type="InterPro" id="IPR033749">
    <property type="entry name" value="Polyprenyl_synt_CS"/>
</dbReference>
<dbReference type="SFLD" id="SFLDS00005">
    <property type="entry name" value="Isoprenoid_Synthase_Type_I"/>
    <property type="match status" value="1"/>
</dbReference>
<protein>
    <submittedName>
        <fullName evidence="8">Geranylgeranyl pyrophosphate synthase</fullName>
    </submittedName>
</protein>
<keyword evidence="6" id="KW-0414">Isoprene biosynthesis</keyword>
<organism evidence="8 9">
    <name type="scientific">Candidatus Phycosocius spiralis</name>
    <dbReference type="NCBI Taxonomy" id="2815099"/>
    <lineage>
        <taxon>Bacteria</taxon>
        <taxon>Pseudomonadati</taxon>
        <taxon>Pseudomonadota</taxon>
        <taxon>Alphaproteobacteria</taxon>
        <taxon>Caulobacterales</taxon>
        <taxon>Caulobacterales incertae sedis</taxon>
        <taxon>Candidatus Phycosocius</taxon>
    </lineage>
</organism>
<keyword evidence="9" id="KW-1185">Reference proteome</keyword>
<reference evidence="8" key="2">
    <citation type="journal article" date="2023" name="ISME Commun">
        <title>Characterization of a bloom-associated alphaproteobacterial lineage, 'Candidatus Phycosocius': insights into freshwater algal-bacterial interactions.</title>
        <authorList>
            <person name="Tanabe Y."/>
            <person name="Yamaguchi H."/>
            <person name="Yoshida M."/>
            <person name="Kai A."/>
            <person name="Okazaki Y."/>
        </authorList>
    </citation>
    <scope>NUCLEOTIDE SEQUENCE</scope>
    <source>
        <strain evidence="8">BOTRYCO-1</strain>
    </source>
</reference>
<dbReference type="InterPro" id="IPR008949">
    <property type="entry name" value="Isoprenoid_synthase_dom_sf"/>
</dbReference>
<name>A0ABQ4PU70_9PROT</name>
<accession>A0ABQ4PU70</accession>
<comment type="cofactor">
    <cofactor evidence="1">
        <name>Mg(2+)</name>
        <dbReference type="ChEBI" id="CHEBI:18420"/>
    </cofactor>
</comment>
<evidence type="ECO:0000256" key="6">
    <source>
        <dbReference type="ARBA" id="ARBA00023229"/>
    </source>
</evidence>
<gene>
    <name evidence="8" type="ORF">PsB1_0726</name>
</gene>
<keyword evidence="3 7" id="KW-0808">Transferase</keyword>
<dbReference type="PROSITE" id="PS00444">
    <property type="entry name" value="POLYPRENYL_SYNTHASE_2"/>
    <property type="match status" value="1"/>
</dbReference>
<dbReference type="SUPFAM" id="SSF48576">
    <property type="entry name" value="Terpenoid synthases"/>
    <property type="match status" value="1"/>
</dbReference>
<dbReference type="EMBL" id="BPFZ01000003">
    <property type="protein sequence ID" value="GIU66572.1"/>
    <property type="molecule type" value="Genomic_DNA"/>
</dbReference>
<dbReference type="CDD" id="cd00685">
    <property type="entry name" value="Trans_IPPS_HT"/>
    <property type="match status" value="1"/>
</dbReference>
<evidence type="ECO:0000256" key="7">
    <source>
        <dbReference type="RuleBase" id="RU004466"/>
    </source>
</evidence>
<evidence type="ECO:0000313" key="8">
    <source>
        <dbReference type="EMBL" id="GIU66572.1"/>
    </source>
</evidence>
<reference evidence="8" key="1">
    <citation type="submission" date="2021-05" db="EMBL/GenBank/DDBJ databases">
        <authorList>
            <person name="Tanabe Y."/>
        </authorList>
    </citation>
    <scope>NUCLEOTIDE SEQUENCE</scope>
    <source>
        <strain evidence="8">BOTRYCO-1</strain>
    </source>
</reference>
<dbReference type="PANTHER" id="PTHR43281">
    <property type="entry name" value="FARNESYL DIPHOSPHATE SYNTHASE"/>
    <property type="match status" value="1"/>
</dbReference>
<keyword evidence="5" id="KW-0460">Magnesium</keyword>
<dbReference type="PROSITE" id="PS00723">
    <property type="entry name" value="POLYPRENYL_SYNTHASE_1"/>
    <property type="match status" value="1"/>
</dbReference>
<evidence type="ECO:0000256" key="1">
    <source>
        <dbReference type="ARBA" id="ARBA00001946"/>
    </source>
</evidence>
<dbReference type="Gene3D" id="1.10.600.10">
    <property type="entry name" value="Farnesyl Diphosphate Synthase"/>
    <property type="match status" value="1"/>
</dbReference>